<evidence type="ECO:0000313" key="2">
    <source>
        <dbReference type="EMBL" id="TKV61350.1"/>
    </source>
</evidence>
<evidence type="ECO:0000313" key="3">
    <source>
        <dbReference type="Proteomes" id="UP000306985"/>
    </source>
</evidence>
<reference evidence="2 3" key="1">
    <citation type="submission" date="2019-05" db="EMBL/GenBank/DDBJ databases">
        <title>Nakamurella sp. N5BH11, whole genome shotgun sequence.</title>
        <authorList>
            <person name="Tuo L."/>
        </authorList>
    </citation>
    <scope>NUCLEOTIDE SEQUENCE [LARGE SCALE GENOMIC DNA]</scope>
    <source>
        <strain evidence="2 3">N5BH11</strain>
    </source>
</reference>
<evidence type="ECO:0000256" key="1">
    <source>
        <dbReference type="SAM" id="Phobius"/>
    </source>
</evidence>
<dbReference type="EMBL" id="SZZH01000001">
    <property type="protein sequence ID" value="TKV61350.1"/>
    <property type="molecule type" value="Genomic_DNA"/>
</dbReference>
<proteinExistence type="predicted"/>
<dbReference type="Proteomes" id="UP000306985">
    <property type="component" value="Unassembled WGS sequence"/>
</dbReference>
<keyword evidence="1" id="KW-0812">Transmembrane</keyword>
<keyword evidence="1" id="KW-1133">Transmembrane helix</keyword>
<accession>A0A4U6QLC7</accession>
<comment type="caution">
    <text evidence="2">The sequence shown here is derived from an EMBL/GenBank/DDBJ whole genome shotgun (WGS) entry which is preliminary data.</text>
</comment>
<sequence length="73" mass="7997">MKNRFDHAGAWLLTLVAVVAAHVETSEDPEHDRGDVPGWVMITVMSAILVVAILAVFRGQVENALANIFNKIQ</sequence>
<dbReference type="RefSeq" id="WP_137448654.1">
    <property type="nucleotide sequence ID" value="NZ_SZZH01000001.1"/>
</dbReference>
<name>A0A4U6QLC7_9ACTN</name>
<dbReference type="AlphaFoldDB" id="A0A4U6QLC7"/>
<gene>
    <name evidence="2" type="ORF">FDO65_07065</name>
</gene>
<dbReference type="OrthoDB" id="5196884at2"/>
<keyword evidence="1" id="KW-0472">Membrane</keyword>
<protein>
    <submittedName>
        <fullName evidence="2">Uncharacterized protein</fullName>
    </submittedName>
</protein>
<organism evidence="2 3">
    <name type="scientific">Nakamurella flava</name>
    <dbReference type="NCBI Taxonomy" id="2576308"/>
    <lineage>
        <taxon>Bacteria</taxon>
        <taxon>Bacillati</taxon>
        <taxon>Actinomycetota</taxon>
        <taxon>Actinomycetes</taxon>
        <taxon>Nakamurellales</taxon>
        <taxon>Nakamurellaceae</taxon>
        <taxon>Nakamurella</taxon>
    </lineage>
</organism>
<keyword evidence="3" id="KW-1185">Reference proteome</keyword>
<feature type="transmembrane region" description="Helical" evidence="1">
    <location>
        <begin position="36"/>
        <end position="57"/>
    </location>
</feature>